<evidence type="ECO:0000313" key="5">
    <source>
        <dbReference type="Proteomes" id="UP000054623"/>
    </source>
</evidence>
<dbReference type="InterPro" id="IPR038242">
    <property type="entry name" value="Cmr2_N"/>
</dbReference>
<evidence type="ECO:0000259" key="3">
    <source>
        <dbReference type="PROSITE" id="PS50887"/>
    </source>
</evidence>
<dbReference type="InterPro" id="IPR013407">
    <property type="entry name" value="CRISPR-assoc_prot_Cmr2"/>
</dbReference>
<dbReference type="Proteomes" id="UP000054623">
    <property type="component" value="Unassembled WGS sequence"/>
</dbReference>
<dbReference type="GO" id="GO:0000166">
    <property type="term" value="F:nucleotide binding"/>
    <property type="evidence" value="ECO:0007669"/>
    <property type="project" value="UniProtKB-KW"/>
</dbReference>
<dbReference type="InterPro" id="IPR043128">
    <property type="entry name" value="Rev_trsase/Diguanyl_cyclase"/>
</dbReference>
<accession>A0A0W1JEI9</accession>
<dbReference type="Pfam" id="PF12469">
    <property type="entry name" value="Cmr2_N"/>
    <property type="match status" value="1"/>
</dbReference>
<feature type="domain" description="GGDEF" evidence="3">
    <location>
        <begin position="297"/>
        <end position="438"/>
    </location>
</feature>
<name>A0A0W1JEI9_DESHA</name>
<dbReference type="Pfam" id="PF22335">
    <property type="entry name" value="Cas10-Cmr2_palm2"/>
    <property type="match status" value="1"/>
</dbReference>
<dbReference type="OrthoDB" id="9758700at2"/>
<dbReference type="InterPro" id="IPR054767">
    <property type="entry name" value="Cas10-Cmr2_palm2"/>
</dbReference>
<dbReference type="Gene3D" id="3.30.70.2220">
    <property type="entry name" value="CRISPR-Cas system, Cmr2 subunit, D1 domain, cysteine cluster"/>
    <property type="match status" value="1"/>
</dbReference>
<proteinExistence type="predicted"/>
<dbReference type="InterPro" id="IPR024615">
    <property type="entry name" value="CRISPR-assoc_Cmr2_N"/>
</dbReference>
<evidence type="ECO:0000313" key="4">
    <source>
        <dbReference type="EMBL" id="KTE90029.1"/>
    </source>
</evidence>
<sequence length="572" mass="65669">MNKTLFLFTLGPVQSFIFQARKTQDLYAGSYLLSHLADIAVKKTIELGGEIIFPDPHKRSIPNRLLAYFSESDNEKLKAIGQSIQGAVQHEFRTIANGVLASFSLEESTEFKEQIAQHLEFYWLFQPWGKSDYLDNYRSIIAGLRTIKGTKIFEQITEAPGKKCSVSGEHNIVFYRKDRGGERGSTGSALPRSFPIRLMDDNEGLDAANFIKRCLGPYFKEDFDSSFPSTARIALMEAGERLKKERPDHQRIWKGVEELALFKLVENSSAEEKSDSLNKETIQAAALIKEHKIHCSPYYAIMLFDGDDMGKWYGEPHLKAGVSQYDFHSALSARMVDFADEVQKILIEPRGRVIYAGGEDFLGFININHLLKVMVELRERFGRLNIQEYTEDRPTFSAGIAIAHYKTPLSEVLKWAKKMEKWAKEIDTQKDAFGIAVLKHSGETQMTRLKWRSNDLWIPQLIERLMERVKKEDVSTTFIKQLNQIFLKLFESDGNTFDHADLIIKAEIKRLVGRSVTVEKLIGEDRERFENRRTDLVNVLTEDLSKLYFSCKNQMDFLSVLNIVTFLQREVI</sequence>
<keyword evidence="1" id="KW-0547">Nucleotide-binding</keyword>
<dbReference type="EMBL" id="LOCK01000050">
    <property type="protein sequence ID" value="KTE90029.1"/>
    <property type="molecule type" value="Genomic_DNA"/>
</dbReference>
<dbReference type="PROSITE" id="PS50887">
    <property type="entry name" value="GGDEF"/>
    <property type="match status" value="1"/>
</dbReference>
<organism evidence="4 5">
    <name type="scientific">Desulfitobacterium hafniense</name>
    <name type="common">Desulfitobacterium frappieri</name>
    <dbReference type="NCBI Taxonomy" id="49338"/>
    <lineage>
        <taxon>Bacteria</taxon>
        <taxon>Bacillati</taxon>
        <taxon>Bacillota</taxon>
        <taxon>Clostridia</taxon>
        <taxon>Eubacteriales</taxon>
        <taxon>Desulfitobacteriaceae</taxon>
        <taxon>Desulfitobacterium</taxon>
    </lineage>
</organism>
<evidence type="ECO:0000256" key="1">
    <source>
        <dbReference type="ARBA" id="ARBA00022741"/>
    </source>
</evidence>
<gene>
    <name evidence="4" type="ORF">AT727_08865</name>
</gene>
<reference evidence="4 5" key="1">
    <citation type="submission" date="2015-12" db="EMBL/GenBank/DDBJ databases">
        <title>Draft Genome Sequence of Desulfitobacterium hafniense Strain DH, a Sulfate-reducing Bacterium Isolated from Paddy Soils.</title>
        <authorList>
            <person name="Bao P."/>
            <person name="Zhang X."/>
            <person name="Li G."/>
        </authorList>
    </citation>
    <scope>NUCLEOTIDE SEQUENCE [LARGE SCALE GENOMIC DNA]</scope>
    <source>
        <strain evidence="4 5">DH</strain>
    </source>
</reference>
<dbReference type="RefSeq" id="WP_058491733.1">
    <property type="nucleotide sequence ID" value="NZ_LOCK01000050.1"/>
</dbReference>
<dbReference type="NCBIfam" id="TIGR02577">
    <property type="entry name" value="cas_TM1794_Cmr2"/>
    <property type="match status" value="1"/>
</dbReference>
<dbReference type="InterPro" id="IPR000160">
    <property type="entry name" value="GGDEF_dom"/>
</dbReference>
<keyword evidence="2" id="KW-0051">Antiviral defense</keyword>
<dbReference type="AlphaFoldDB" id="A0A0W1JEI9"/>
<protein>
    <recommendedName>
        <fullName evidence="3">GGDEF domain-containing protein</fullName>
    </recommendedName>
</protein>
<dbReference type="GO" id="GO:0051607">
    <property type="term" value="P:defense response to virus"/>
    <property type="evidence" value="ECO:0007669"/>
    <property type="project" value="UniProtKB-KW"/>
</dbReference>
<evidence type="ECO:0000256" key="2">
    <source>
        <dbReference type="ARBA" id="ARBA00023118"/>
    </source>
</evidence>
<comment type="caution">
    <text evidence="4">The sequence shown here is derived from an EMBL/GenBank/DDBJ whole genome shotgun (WGS) entry which is preliminary data.</text>
</comment>
<dbReference type="Gene3D" id="3.30.70.270">
    <property type="match status" value="1"/>
</dbReference>